<comment type="pathway">
    <text evidence="2 12">Purine metabolism; AMP biosynthesis via de novo pathway; AMP from IMP: step 2/2.</text>
</comment>
<dbReference type="UniPathway" id="UPA00075">
    <property type="reaction ID" value="UER00336"/>
</dbReference>
<comment type="pathway">
    <text evidence="1 12">Purine metabolism; IMP biosynthesis via de novo pathway; 5-amino-1-(5-phospho-D-ribosyl)imidazole-4-carboxamide from 5-amino-1-(5-phospho-D-ribosyl)imidazole-4-carboxylate: step 2/2.</text>
</comment>
<dbReference type="PANTHER" id="PTHR43172">
    <property type="entry name" value="ADENYLOSUCCINATE LYASE"/>
    <property type="match status" value="1"/>
</dbReference>
<evidence type="ECO:0000256" key="13">
    <source>
        <dbReference type="SAM" id="Coils"/>
    </source>
</evidence>
<dbReference type="InterPro" id="IPR024083">
    <property type="entry name" value="Fumarase/histidase_N"/>
</dbReference>
<dbReference type="PROSITE" id="PS00163">
    <property type="entry name" value="FUMARATE_LYASES"/>
    <property type="match status" value="1"/>
</dbReference>
<evidence type="ECO:0000256" key="11">
    <source>
        <dbReference type="NCBIfam" id="TIGR00928"/>
    </source>
</evidence>
<dbReference type="OrthoDB" id="9768878at2"/>
<dbReference type="Pfam" id="PF10397">
    <property type="entry name" value="ADSL_C"/>
    <property type="match status" value="1"/>
</dbReference>
<dbReference type="Gene3D" id="1.10.275.10">
    <property type="entry name" value="Fumarase/aspartase (N-terminal domain)"/>
    <property type="match status" value="1"/>
</dbReference>
<proteinExistence type="inferred from homology"/>
<accession>A0A6I6CA67</accession>
<dbReference type="EC" id="4.3.2.2" evidence="4 11"/>
<name>A0A6I6CA67_9MOLU</name>
<keyword evidence="13" id="KW-0175">Coiled coil</keyword>
<sequence length="437" mass="51070">MINRYSIKEVEKIWDEKNRLEIWLDVEKFVVDAWRELGIVSKEETNLVYKNAKIDVERMLEIEKETKHDVVAFTRAVSETLGAEKKWIHLGLTSTDVVDTAQNKMIQMSNDLVQEAIEKLLEAVLEKANENRKQIIMGRSHGMWGEPTSLGLKFLLWFDEIKRQEERFKLARKQIEVAKISGSMGNYANIEMEVEEFVAKKMNLNVDNISTQVTQRDRHAFLISVLSNLASTLEKIGIEIRHFQRSEVNEVCEGFDKGQKGSSSMPHKKNPISSENVSGLARYIRSFVTMGYENNLLWHERDISHSSNERLMLPDVYNIMVYILNRMTNTIKNLVVNKENIENHIKEANNLFFSQRVLTYILMKYNYSREEVYDFIQACTLEAQKTGTDFKKALKDKGILNFIKSENEFDQLFNIQFFLRNVDKIFERVLKENGRKN</sequence>
<dbReference type="NCBIfam" id="TIGR00928">
    <property type="entry name" value="purB"/>
    <property type="match status" value="1"/>
</dbReference>
<dbReference type="InterPro" id="IPR022761">
    <property type="entry name" value="Fumarate_lyase_N"/>
</dbReference>
<dbReference type="Pfam" id="PF00206">
    <property type="entry name" value="Lyase_1"/>
    <property type="match status" value="1"/>
</dbReference>
<reference evidence="15 16" key="1">
    <citation type="submission" date="2019-11" db="EMBL/GenBank/DDBJ databases">
        <title>Complete genome sequence of Spiroplasma tabanidicola TAUS-1 (DSM 22603).</title>
        <authorList>
            <person name="Huang C.-T."/>
            <person name="Lin Y.-C."/>
            <person name="Kuo C.-H."/>
        </authorList>
    </citation>
    <scope>NUCLEOTIDE SEQUENCE [LARGE SCALE GENOMIC DNA]</scope>
    <source>
        <strain evidence="15 16">TAUS-1</strain>
    </source>
</reference>
<dbReference type="GO" id="GO:0005829">
    <property type="term" value="C:cytosol"/>
    <property type="evidence" value="ECO:0007669"/>
    <property type="project" value="TreeGrafter"/>
</dbReference>
<evidence type="ECO:0000256" key="6">
    <source>
        <dbReference type="ARBA" id="ARBA00022755"/>
    </source>
</evidence>
<keyword evidence="7 12" id="KW-0456">Lyase</keyword>
<dbReference type="Proteomes" id="UP000424468">
    <property type="component" value="Chromosome"/>
</dbReference>
<feature type="coiled-coil region" evidence="13">
    <location>
        <begin position="324"/>
        <end position="351"/>
    </location>
</feature>
<dbReference type="InterPro" id="IPR008948">
    <property type="entry name" value="L-Aspartase-like"/>
</dbReference>
<dbReference type="FunFam" id="1.20.200.10:FF:000008">
    <property type="entry name" value="Adenylosuccinate lyase"/>
    <property type="match status" value="1"/>
</dbReference>
<dbReference type="Gene3D" id="1.20.200.10">
    <property type="entry name" value="Fumarase/aspartase (Central domain)"/>
    <property type="match status" value="1"/>
</dbReference>
<comment type="similarity">
    <text evidence="3 12">Belongs to the lyase 1 family. Adenylosuccinate lyase subfamily.</text>
</comment>
<dbReference type="KEGG" id="stab:STABA_v1c10990"/>
<gene>
    <name evidence="15" type="primary">purB</name>
    <name evidence="15" type="ORF">STABA_v1c10990</name>
</gene>
<dbReference type="InterPro" id="IPR020557">
    <property type="entry name" value="Fumarate_lyase_CS"/>
</dbReference>
<evidence type="ECO:0000313" key="16">
    <source>
        <dbReference type="Proteomes" id="UP000424468"/>
    </source>
</evidence>
<dbReference type="GO" id="GO:0044208">
    <property type="term" value="P:'de novo' AMP biosynthetic process"/>
    <property type="evidence" value="ECO:0007669"/>
    <property type="project" value="UniProtKB-UniPathway"/>
</dbReference>
<dbReference type="EMBL" id="CP046276">
    <property type="protein sequence ID" value="QGS52446.1"/>
    <property type="molecule type" value="Genomic_DNA"/>
</dbReference>
<dbReference type="InterPro" id="IPR004769">
    <property type="entry name" value="Pur_lyase"/>
</dbReference>
<evidence type="ECO:0000313" key="15">
    <source>
        <dbReference type="EMBL" id="QGS52446.1"/>
    </source>
</evidence>
<evidence type="ECO:0000256" key="10">
    <source>
        <dbReference type="ARBA" id="ARBA00049115"/>
    </source>
</evidence>
<dbReference type="GO" id="GO:0004018">
    <property type="term" value="F:N6-(1,2-dicarboxyethyl)AMP AMP-lyase (fumarate-forming) activity"/>
    <property type="evidence" value="ECO:0007669"/>
    <property type="project" value="UniProtKB-UniRule"/>
</dbReference>
<evidence type="ECO:0000256" key="1">
    <source>
        <dbReference type="ARBA" id="ARBA00004706"/>
    </source>
</evidence>
<dbReference type="InterPro" id="IPR019468">
    <property type="entry name" value="AdenyloSucc_lyase_C"/>
</dbReference>
<evidence type="ECO:0000256" key="8">
    <source>
        <dbReference type="ARBA" id="ARBA00024477"/>
    </source>
</evidence>
<keyword evidence="16" id="KW-1185">Reference proteome</keyword>
<dbReference type="RefSeq" id="WP_156007440.1">
    <property type="nucleotide sequence ID" value="NZ_CP046276.1"/>
</dbReference>
<dbReference type="GO" id="GO:0070626">
    <property type="term" value="F:(S)-2-(5-amino-1-(5-phospho-D-ribosyl)imidazole-4-carboxamido) succinate lyase (fumarate-forming) activity"/>
    <property type="evidence" value="ECO:0007669"/>
    <property type="project" value="TreeGrafter"/>
</dbReference>
<evidence type="ECO:0000256" key="4">
    <source>
        <dbReference type="ARBA" id="ARBA00012339"/>
    </source>
</evidence>
<dbReference type="InterPro" id="IPR000362">
    <property type="entry name" value="Fumarate_lyase_fam"/>
</dbReference>
<evidence type="ECO:0000256" key="2">
    <source>
        <dbReference type="ARBA" id="ARBA00004734"/>
    </source>
</evidence>
<comment type="catalytic activity">
    <reaction evidence="8">
        <text>(2S)-2-[5-amino-1-(5-phospho-beta-D-ribosyl)imidazole-4-carboxamido]succinate = 5-amino-1-(5-phospho-beta-D-ribosyl)imidazole-4-carboxamide + fumarate</text>
        <dbReference type="Rhea" id="RHEA:23920"/>
        <dbReference type="ChEBI" id="CHEBI:29806"/>
        <dbReference type="ChEBI" id="CHEBI:58443"/>
        <dbReference type="ChEBI" id="CHEBI:58475"/>
        <dbReference type="EC" id="4.3.2.2"/>
    </reaction>
    <physiologicalReaction direction="left-to-right" evidence="8">
        <dbReference type="Rhea" id="RHEA:23921"/>
    </physiologicalReaction>
</comment>
<evidence type="ECO:0000256" key="5">
    <source>
        <dbReference type="ARBA" id="ARBA00017058"/>
    </source>
</evidence>
<dbReference type="AlphaFoldDB" id="A0A6I6CA67"/>
<evidence type="ECO:0000256" key="7">
    <source>
        <dbReference type="ARBA" id="ARBA00023239"/>
    </source>
</evidence>
<evidence type="ECO:0000256" key="12">
    <source>
        <dbReference type="RuleBase" id="RU361172"/>
    </source>
</evidence>
<organism evidence="15 16">
    <name type="scientific">Spiroplasma tabanidicola</name>
    <dbReference type="NCBI Taxonomy" id="324079"/>
    <lineage>
        <taxon>Bacteria</taxon>
        <taxon>Bacillati</taxon>
        <taxon>Mycoplasmatota</taxon>
        <taxon>Mollicutes</taxon>
        <taxon>Entomoplasmatales</taxon>
        <taxon>Spiroplasmataceae</taxon>
        <taxon>Spiroplasma</taxon>
    </lineage>
</organism>
<dbReference type="SUPFAM" id="SSF48557">
    <property type="entry name" value="L-aspartase-like"/>
    <property type="match status" value="1"/>
</dbReference>
<evidence type="ECO:0000256" key="3">
    <source>
        <dbReference type="ARBA" id="ARBA00008273"/>
    </source>
</evidence>
<keyword evidence="6 12" id="KW-0658">Purine biosynthesis</keyword>
<dbReference type="Gene3D" id="1.10.40.30">
    <property type="entry name" value="Fumarase/aspartase (C-terminal domain)"/>
    <property type="match status" value="1"/>
</dbReference>
<dbReference type="CDD" id="cd01360">
    <property type="entry name" value="Adenylsuccinate_lyase_1"/>
    <property type="match status" value="1"/>
</dbReference>
<evidence type="ECO:0000256" key="9">
    <source>
        <dbReference type="ARBA" id="ARBA00030717"/>
    </source>
</evidence>
<dbReference type="PANTHER" id="PTHR43172:SF1">
    <property type="entry name" value="ADENYLOSUCCINATE LYASE"/>
    <property type="match status" value="1"/>
</dbReference>
<comment type="catalytic activity">
    <reaction evidence="10">
        <text>N(6)-(1,2-dicarboxyethyl)-AMP = fumarate + AMP</text>
        <dbReference type="Rhea" id="RHEA:16853"/>
        <dbReference type="ChEBI" id="CHEBI:29806"/>
        <dbReference type="ChEBI" id="CHEBI:57567"/>
        <dbReference type="ChEBI" id="CHEBI:456215"/>
        <dbReference type="EC" id="4.3.2.2"/>
    </reaction>
    <physiologicalReaction direction="left-to-right" evidence="10">
        <dbReference type="Rhea" id="RHEA:16854"/>
    </physiologicalReaction>
</comment>
<dbReference type="SMART" id="SM00998">
    <property type="entry name" value="ADSL_C"/>
    <property type="match status" value="1"/>
</dbReference>
<dbReference type="PRINTS" id="PR00149">
    <property type="entry name" value="FUMRATELYASE"/>
</dbReference>
<dbReference type="UniPathway" id="UPA00074">
    <property type="reaction ID" value="UER00132"/>
</dbReference>
<feature type="domain" description="Adenylosuccinate lyase C-terminal" evidence="14">
    <location>
        <begin position="349"/>
        <end position="430"/>
    </location>
</feature>
<evidence type="ECO:0000259" key="14">
    <source>
        <dbReference type="SMART" id="SM00998"/>
    </source>
</evidence>
<dbReference type="GO" id="GO:0006189">
    <property type="term" value="P:'de novo' IMP biosynthetic process"/>
    <property type="evidence" value="ECO:0007669"/>
    <property type="project" value="UniProtKB-UniPathway"/>
</dbReference>
<protein>
    <recommendedName>
        <fullName evidence="5 11">Adenylosuccinate lyase</fullName>
        <shortName evidence="12">ASL</shortName>
        <ecNumber evidence="4 11">4.3.2.2</ecNumber>
    </recommendedName>
    <alternativeName>
        <fullName evidence="9 12">Adenylosuccinase</fullName>
    </alternativeName>
</protein>